<dbReference type="NCBIfam" id="NF003467">
    <property type="entry name" value="PRK05092.1"/>
    <property type="match status" value="1"/>
</dbReference>
<organism evidence="11 12">
    <name type="scientific">Marinibaculum pumilum</name>
    <dbReference type="NCBI Taxonomy" id="1766165"/>
    <lineage>
        <taxon>Bacteria</taxon>
        <taxon>Pseudomonadati</taxon>
        <taxon>Pseudomonadota</taxon>
        <taxon>Alphaproteobacteria</taxon>
        <taxon>Rhodospirillales</taxon>
        <taxon>Rhodospirillaceae</taxon>
        <taxon>Marinibaculum</taxon>
    </lineage>
</organism>
<dbReference type="Gene3D" id="1.20.120.330">
    <property type="entry name" value="Nucleotidyltransferases domain 2"/>
    <property type="match status" value="1"/>
</dbReference>
<dbReference type="HAMAP" id="MF_00277">
    <property type="entry name" value="PII_uridylyl_transf"/>
    <property type="match status" value="1"/>
</dbReference>
<dbReference type="RefSeq" id="WP_379904747.1">
    <property type="nucleotide sequence ID" value="NZ_JBHRTR010000035.1"/>
</dbReference>
<dbReference type="SUPFAM" id="SSF81301">
    <property type="entry name" value="Nucleotidyltransferase"/>
    <property type="match status" value="1"/>
</dbReference>
<evidence type="ECO:0000256" key="6">
    <source>
        <dbReference type="ARBA" id="ARBA00023268"/>
    </source>
</evidence>
<dbReference type="Pfam" id="PF01909">
    <property type="entry name" value="NTP_transf_2"/>
    <property type="match status" value="1"/>
</dbReference>
<keyword evidence="2 7" id="KW-0548">Nucleotidyltransferase</keyword>
<dbReference type="PIRSF" id="PIRSF006288">
    <property type="entry name" value="PII_uridyltransf"/>
    <property type="match status" value="1"/>
</dbReference>
<dbReference type="Pfam" id="PF01966">
    <property type="entry name" value="HD"/>
    <property type="match status" value="1"/>
</dbReference>
<gene>
    <name evidence="7" type="primary">glnD</name>
    <name evidence="11" type="ORF">ACFOGJ_22305</name>
</gene>
<dbReference type="InterPro" id="IPR006674">
    <property type="entry name" value="HD_domain"/>
</dbReference>
<dbReference type="PROSITE" id="PS51831">
    <property type="entry name" value="HD"/>
    <property type="match status" value="1"/>
</dbReference>
<dbReference type="SMART" id="SM00471">
    <property type="entry name" value="HDc"/>
    <property type="match status" value="1"/>
</dbReference>
<dbReference type="InterPro" id="IPR045865">
    <property type="entry name" value="ACT-like_dom_sf"/>
</dbReference>
<dbReference type="CDD" id="cd05401">
    <property type="entry name" value="NT_GlnE_GlnD_like"/>
    <property type="match status" value="1"/>
</dbReference>
<dbReference type="Proteomes" id="UP001595528">
    <property type="component" value="Unassembled WGS sequence"/>
</dbReference>
<feature type="domain" description="ACT" evidence="9">
    <location>
        <begin position="728"/>
        <end position="807"/>
    </location>
</feature>
<dbReference type="GO" id="GO:0008773">
    <property type="term" value="F:[protein-PII] uridylyltransferase activity"/>
    <property type="evidence" value="ECO:0007669"/>
    <property type="project" value="UniProtKB-EC"/>
</dbReference>
<keyword evidence="1 7" id="KW-0808">Transferase</keyword>
<dbReference type="SUPFAM" id="SSF55021">
    <property type="entry name" value="ACT-like"/>
    <property type="match status" value="2"/>
</dbReference>
<proteinExistence type="inferred from homology"/>
<evidence type="ECO:0000256" key="3">
    <source>
        <dbReference type="ARBA" id="ARBA00022737"/>
    </source>
</evidence>
<dbReference type="SUPFAM" id="SSF81891">
    <property type="entry name" value="Poly A polymerase C-terminal region-like"/>
    <property type="match status" value="1"/>
</dbReference>
<accession>A0ABV7L5Z3</accession>
<feature type="compositionally biased region" description="Basic and acidic residues" evidence="8">
    <location>
        <begin position="931"/>
        <end position="941"/>
    </location>
</feature>
<reference evidence="12" key="1">
    <citation type="journal article" date="2019" name="Int. J. Syst. Evol. Microbiol.">
        <title>The Global Catalogue of Microorganisms (GCM) 10K type strain sequencing project: providing services to taxonomists for standard genome sequencing and annotation.</title>
        <authorList>
            <consortium name="The Broad Institute Genomics Platform"/>
            <consortium name="The Broad Institute Genome Sequencing Center for Infectious Disease"/>
            <person name="Wu L."/>
            <person name="Ma J."/>
        </authorList>
    </citation>
    <scope>NUCLEOTIDE SEQUENCE [LARGE SCALE GENOMIC DNA]</scope>
    <source>
        <strain evidence="12">KCTC 42964</strain>
    </source>
</reference>
<comment type="cofactor">
    <cofactor evidence="7">
        <name>Mg(2+)</name>
        <dbReference type="ChEBI" id="CHEBI:18420"/>
    </cofactor>
</comment>
<comment type="function">
    <text evidence="7">Modifies, by uridylylation and deuridylylation, the PII regulatory proteins (GlnB and homologs), in response to the nitrogen status of the cell that GlnD senses through the glutamine level. Under low glutamine levels, catalyzes the conversion of the PII proteins and UTP to PII-UMP and PPi, while under higher glutamine levels, GlnD hydrolyzes PII-UMP to PII and UMP (deuridylylation). Thus, controls uridylylation state and activity of the PII proteins, and plays an important role in the regulation of nitrogen metabolism.</text>
</comment>
<feature type="domain" description="HD" evidence="10">
    <location>
        <begin position="488"/>
        <end position="610"/>
    </location>
</feature>
<evidence type="ECO:0000256" key="4">
    <source>
        <dbReference type="ARBA" id="ARBA00022801"/>
    </source>
</evidence>
<evidence type="ECO:0000259" key="10">
    <source>
        <dbReference type="PROSITE" id="PS51831"/>
    </source>
</evidence>
<dbReference type="PANTHER" id="PTHR47320">
    <property type="entry name" value="BIFUNCTIONAL URIDYLYLTRANSFERASE/URIDYLYL-REMOVING ENZYME"/>
    <property type="match status" value="1"/>
</dbReference>
<dbReference type="Pfam" id="PF08335">
    <property type="entry name" value="GlnD_UR_UTase"/>
    <property type="match status" value="1"/>
</dbReference>
<dbReference type="EC" id="2.7.7.59" evidence="7"/>
<dbReference type="Gene3D" id="3.30.70.260">
    <property type="match status" value="1"/>
</dbReference>
<dbReference type="CDD" id="cd04900">
    <property type="entry name" value="ACT_UUR-like_1"/>
    <property type="match status" value="1"/>
</dbReference>
<evidence type="ECO:0000256" key="8">
    <source>
        <dbReference type="SAM" id="MobiDB-lite"/>
    </source>
</evidence>
<evidence type="ECO:0000313" key="12">
    <source>
        <dbReference type="Proteomes" id="UP001595528"/>
    </source>
</evidence>
<dbReference type="SUPFAM" id="SSF81593">
    <property type="entry name" value="Nucleotidyltransferase substrate binding subunit/domain"/>
    <property type="match status" value="1"/>
</dbReference>
<comment type="similarity">
    <text evidence="7">Belongs to the GlnD family.</text>
</comment>
<dbReference type="CDD" id="cd00077">
    <property type="entry name" value="HDc"/>
    <property type="match status" value="1"/>
</dbReference>
<feature type="domain" description="ACT" evidence="9">
    <location>
        <begin position="841"/>
        <end position="916"/>
    </location>
</feature>
<dbReference type="PANTHER" id="PTHR47320:SF1">
    <property type="entry name" value="BIFUNCTIONAL URIDYLYLTRANSFERASE_URIDYLYL-REMOVING ENZYME"/>
    <property type="match status" value="1"/>
</dbReference>
<keyword evidence="3" id="KW-0677">Repeat</keyword>
<dbReference type="Pfam" id="PF24931">
    <property type="entry name" value="ACT_ACR9_3rd"/>
    <property type="match status" value="1"/>
</dbReference>
<keyword evidence="5 7" id="KW-0460">Magnesium</keyword>
<feature type="region of interest" description="Uridylyltransferase" evidence="7">
    <location>
        <begin position="1"/>
        <end position="370"/>
    </location>
</feature>
<evidence type="ECO:0000256" key="7">
    <source>
        <dbReference type="HAMAP-Rule" id="MF_00277"/>
    </source>
</evidence>
<dbReference type="Gene3D" id="1.10.3090.10">
    <property type="entry name" value="cca-adding enzyme, domain 2"/>
    <property type="match status" value="1"/>
</dbReference>
<comment type="catalytic activity">
    <reaction evidence="7">
        <text>[protein-PII]-L-tyrosine + UTP = [protein-PII]-uridylyl-L-tyrosine + diphosphate</text>
        <dbReference type="Rhea" id="RHEA:13673"/>
        <dbReference type="Rhea" id="RHEA-COMP:12147"/>
        <dbReference type="Rhea" id="RHEA-COMP:12148"/>
        <dbReference type="ChEBI" id="CHEBI:33019"/>
        <dbReference type="ChEBI" id="CHEBI:46398"/>
        <dbReference type="ChEBI" id="CHEBI:46858"/>
        <dbReference type="ChEBI" id="CHEBI:90602"/>
        <dbReference type="EC" id="2.7.7.59"/>
    </reaction>
</comment>
<comment type="caution">
    <text evidence="7">Lacks conserved residue(s) required for the propagation of feature annotation.</text>
</comment>
<dbReference type="EMBL" id="JBHRTR010000035">
    <property type="protein sequence ID" value="MFC3230000.1"/>
    <property type="molecule type" value="Genomic_DNA"/>
</dbReference>
<evidence type="ECO:0000313" key="11">
    <source>
        <dbReference type="EMBL" id="MFC3230000.1"/>
    </source>
</evidence>
<dbReference type="InterPro" id="IPR003607">
    <property type="entry name" value="HD/PDEase_dom"/>
</dbReference>
<dbReference type="CDD" id="cd04899">
    <property type="entry name" value="ACT_ACR-UUR-like_2"/>
    <property type="match status" value="1"/>
</dbReference>
<dbReference type="EC" id="3.1.4.-" evidence="7"/>
<dbReference type="InterPro" id="IPR002934">
    <property type="entry name" value="Polymerase_NTP_transf_dom"/>
</dbReference>
<comment type="activity regulation">
    <text evidence="7">Uridylyltransferase (UTase) activity is inhibited by glutamine, while glutamine activates uridylyl-removing (UR) activity.</text>
</comment>
<name>A0ABV7L5Z3_9PROT</name>
<protein>
    <recommendedName>
        <fullName evidence="7">Bifunctional uridylyltransferase/uridylyl-removing enzyme</fullName>
        <shortName evidence="7">UTase/UR</shortName>
    </recommendedName>
    <alternativeName>
        <fullName evidence="7">Bifunctional [protein-PII] modification enzyme</fullName>
    </alternativeName>
    <alternativeName>
        <fullName evidence="7">Bifunctional nitrogen sensor protein</fullName>
    </alternativeName>
    <domain>
        <recommendedName>
            <fullName evidence="7">[Protein-PII] uridylyltransferase</fullName>
            <shortName evidence="7">PII uridylyltransferase</shortName>
            <shortName evidence="7">UTase</shortName>
            <ecNumber evidence="7">2.7.7.59</ecNumber>
        </recommendedName>
    </domain>
    <domain>
        <recommendedName>
            <fullName evidence="7">[Protein-PII]-UMP uridylyl-removing enzyme</fullName>
            <shortName evidence="7">UR</shortName>
            <ecNumber evidence="7">3.1.4.-</ecNumber>
        </recommendedName>
    </domain>
</protein>
<keyword evidence="12" id="KW-1185">Reference proteome</keyword>
<evidence type="ECO:0000256" key="1">
    <source>
        <dbReference type="ARBA" id="ARBA00022679"/>
    </source>
</evidence>
<evidence type="ECO:0000256" key="5">
    <source>
        <dbReference type="ARBA" id="ARBA00022842"/>
    </source>
</evidence>
<dbReference type="PROSITE" id="PS51671">
    <property type="entry name" value="ACT"/>
    <property type="match status" value="2"/>
</dbReference>
<keyword evidence="6 7" id="KW-0511">Multifunctional enzyme</keyword>
<dbReference type="Pfam" id="PF01842">
    <property type="entry name" value="ACT"/>
    <property type="match status" value="1"/>
</dbReference>
<evidence type="ECO:0000259" key="9">
    <source>
        <dbReference type="PROSITE" id="PS51671"/>
    </source>
</evidence>
<sequence>MYEIPHRRRIVARAELLQALGCYGRVGGPLSDPSAARALALEVLRPALQAGEAELRRRFESGGRAREILHGRSYLIDQLVRVLFDFASTRVWPLANPTEAEKLSILAVGGYGRGELAPQSDIDLLFLFPYKQTSWGEQVAEFMLYSLWDLGLKVGHATRSVSECLRRARDDVTISTAILESRWIWGDQDLAQELARRFDAEVVAKTGAAYVQAKLTELRERHSRMGDSRYLVEPNLKEGQGGLRDLQTLVWIARFFYRIDDLSELVGRGIVSATEYRRLIRAQAFLAKVRCHLHYVTGRPEERLTFDVQTEIAHRMGYTDRAGQQAVERFMKFYFLTVKDVGDVTRIFFRAVEEEVESRSLLRLPRIRRKRTRDGFVTDGKRVTVENPDVFRQDPVRILRLFHLAEAQDLDLHPDALRAVRSHLDVVNAALRKNAEANRLFVDLLTWPGRAERALRRLNEAGVLGRFVTDFGRVVAQTQHDMYHVYTVDEHTIRAIGILSRIEQGTLAEDHPLATEVIKKVLSRRVLYLALFLHDIAKGRGGDHSVLGAEVAHKLAPRLGFTEAETETVAWLVRWHLALSATAFKRDLADPKTITDIARHVQSPERLRLLLVLTVCDIRAVGPNVWNGWKGQLLRTLYVATEDVLLGGHVERNLERNATRSREELTQRLADWPAEELDAYLNRHMPYYWQAFDIEAHERHARMIRRADRAGDPLTLETRTDSFRAITEVTIYTQDHPGLFARLTGALSAAGATIVDAKVHTTRDGQALDTFLIQDLNGDAFDRPDRLARLSRMVNRTLAGEVKPRQAIAAGNPGEPARMRKVFKVAPVVLIDNGASASHTVIEVNGRDRPGLLYDVTWALFTLNLTIHSAHVATYGERAVDVFYVQDLVGMKVTSASRLAPIEAKLLEALLTPEERAAGGAAKAPARGRSRSREREKAAAG</sequence>
<dbReference type="InterPro" id="IPR013546">
    <property type="entry name" value="PII_UdlTrfase/GS_AdlTrfase"/>
</dbReference>
<comment type="catalytic activity">
    <reaction evidence="7">
        <text>[protein-PII]-uridylyl-L-tyrosine + H2O = [protein-PII]-L-tyrosine + UMP + H(+)</text>
        <dbReference type="Rhea" id="RHEA:48600"/>
        <dbReference type="Rhea" id="RHEA-COMP:12147"/>
        <dbReference type="Rhea" id="RHEA-COMP:12148"/>
        <dbReference type="ChEBI" id="CHEBI:15377"/>
        <dbReference type="ChEBI" id="CHEBI:15378"/>
        <dbReference type="ChEBI" id="CHEBI:46858"/>
        <dbReference type="ChEBI" id="CHEBI:57865"/>
        <dbReference type="ChEBI" id="CHEBI:90602"/>
    </reaction>
</comment>
<feature type="region of interest" description="Disordered" evidence="8">
    <location>
        <begin position="917"/>
        <end position="941"/>
    </location>
</feature>
<dbReference type="InterPro" id="IPR010043">
    <property type="entry name" value="UTase/UR"/>
</dbReference>
<dbReference type="InterPro" id="IPR002912">
    <property type="entry name" value="ACT_dom"/>
</dbReference>
<comment type="caution">
    <text evidence="11">The sequence shown here is derived from an EMBL/GenBank/DDBJ whole genome shotgun (WGS) entry which is preliminary data.</text>
</comment>
<keyword evidence="4 7" id="KW-0378">Hydrolase</keyword>
<evidence type="ECO:0000256" key="2">
    <source>
        <dbReference type="ARBA" id="ARBA00022695"/>
    </source>
</evidence>
<dbReference type="Gene3D" id="3.30.460.10">
    <property type="entry name" value="Beta Polymerase, domain 2"/>
    <property type="match status" value="1"/>
</dbReference>
<dbReference type="InterPro" id="IPR043519">
    <property type="entry name" value="NT_sf"/>
</dbReference>
<comment type="domain">
    <text evidence="7">Has four distinct domains: an N-terminal nucleotidyltransferase (NT) domain responsible for UTase activity, a central HD domain that encodes UR activity, and two C-terminal ACT domains that seem to have a role in glutamine sensing.</text>
</comment>
<dbReference type="NCBIfam" id="TIGR01693">
    <property type="entry name" value="UTase_glnD"/>
    <property type="match status" value="1"/>
</dbReference>